<keyword evidence="1" id="KW-1133">Transmembrane helix</keyword>
<evidence type="ECO:0000313" key="2">
    <source>
        <dbReference type="EMBL" id="UNF28741.1"/>
    </source>
</evidence>
<gene>
    <name evidence="2" type="ORF">MNL13_05840</name>
</gene>
<dbReference type="RefSeq" id="WP_241448538.1">
    <property type="nucleotide sequence ID" value="NZ_CP093033.1"/>
</dbReference>
<dbReference type="EMBL" id="CP093033">
    <property type="protein sequence ID" value="UNF28741.1"/>
    <property type="molecule type" value="Genomic_DNA"/>
</dbReference>
<keyword evidence="1" id="KW-0472">Membrane</keyword>
<evidence type="ECO:0000256" key="1">
    <source>
        <dbReference type="SAM" id="Phobius"/>
    </source>
</evidence>
<reference evidence="2 3" key="1">
    <citation type="submission" date="2022-02" db="EMBL/GenBank/DDBJ databases">
        <title>Genomic structural plasticity of rodent-associated Bartonella in nature.</title>
        <authorList>
            <person name="Sousa K.C.M."/>
            <person name="Gutierrez R."/>
            <person name="Yahalomi D."/>
            <person name="Shalit T."/>
            <person name="Markus B."/>
            <person name="Nachum-Biala Y."/>
            <person name="Hawlena H."/>
            <person name="Marcos-Hadad E."/>
            <person name="Hazkani-Covo E."/>
            <person name="Neves H.R."/>
            <person name="Covo S."/>
            <person name="Harrus S."/>
        </authorList>
    </citation>
    <scope>NUCLEOTIDE SEQUENCE [LARGE SCALE GENOMIC DNA]</scope>
    <source>
        <strain evidence="2 3">B35_1_2</strain>
    </source>
</reference>
<feature type="transmembrane region" description="Helical" evidence="1">
    <location>
        <begin position="120"/>
        <end position="140"/>
    </location>
</feature>
<keyword evidence="3" id="KW-1185">Reference proteome</keyword>
<name>A0ABY3VTR4_9HYPH</name>
<feature type="transmembrane region" description="Helical" evidence="1">
    <location>
        <begin position="35"/>
        <end position="60"/>
    </location>
</feature>
<keyword evidence="1" id="KW-0812">Transmembrane</keyword>
<organism evidence="2 3">
    <name type="scientific">Bartonella krasnovii</name>
    <dbReference type="NCBI Taxonomy" id="2267275"/>
    <lineage>
        <taxon>Bacteria</taxon>
        <taxon>Pseudomonadati</taxon>
        <taxon>Pseudomonadota</taxon>
        <taxon>Alphaproteobacteria</taxon>
        <taxon>Hyphomicrobiales</taxon>
        <taxon>Bartonellaceae</taxon>
        <taxon>Bartonella</taxon>
    </lineage>
</organism>
<proteinExistence type="predicted"/>
<feature type="transmembrane region" description="Helical" evidence="1">
    <location>
        <begin position="95"/>
        <end position="114"/>
    </location>
</feature>
<feature type="transmembrane region" description="Helical" evidence="1">
    <location>
        <begin position="7"/>
        <end position="29"/>
    </location>
</feature>
<evidence type="ECO:0000313" key="3">
    <source>
        <dbReference type="Proteomes" id="UP000829580"/>
    </source>
</evidence>
<protein>
    <submittedName>
        <fullName evidence="2">Uncharacterized protein</fullName>
    </submittedName>
</protein>
<dbReference type="Proteomes" id="UP000829580">
    <property type="component" value="Chromosome"/>
</dbReference>
<sequence length="145" mass="16376">MGRGFQDFGFLCWFARFLLRVEVFALLVLHRDFLLFELLFCAGFYLLHAVVFVAAFLYAWGARGFLSFEFCLSWCFSLTRGEGWGYFWGRRKLQLVGCVVAFLLPVGVLAAPLLPVEEASLGVLSFEFLPQLVFFSYAWGGGGAI</sequence>
<accession>A0ABY3VTR4</accession>